<dbReference type="InterPro" id="IPR003423">
    <property type="entry name" value="OMP_efflux"/>
</dbReference>
<dbReference type="GO" id="GO:0005886">
    <property type="term" value="C:plasma membrane"/>
    <property type="evidence" value="ECO:0007669"/>
    <property type="project" value="UniProtKB-SubCell"/>
</dbReference>
<accession>A0A840RQL3</accession>
<keyword evidence="2" id="KW-0812">Transmembrane</keyword>
<dbReference type="EMBL" id="JACHHQ010000002">
    <property type="protein sequence ID" value="MBB5199278.1"/>
    <property type="molecule type" value="Genomic_DNA"/>
</dbReference>
<dbReference type="PROSITE" id="PS51257">
    <property type="entry name" value="PROKAR_LIPOPROTEIN"/>
    <property type="match status" value="1"/>
</dbReference>
<dbReference type="NCBIfam" id="TIGR01845">
    <property type="entry name" value="outer_NodT"/>
    <property type="match status" value="1"/>
</dbReference>
<reference evidence="4 5" key="1">
    <citation type="submission" date="2020-08" db="EMBL/GenBank/DDBJ databases">
        <title>Genomic Encyclopedia of Type Strains, Phase IV (KMG-IV): sequencing the most valuable type-strain genomes for metagenomic binning, comparative biology and taxonomic classification.</title>
        <authorList>
            <person name="Goeker M."/>
        </authorList>
    </citation>
    <scope>NUCLEOTIDE SEQUENCE [LARGE SCALE GENOMIC DNA]</scope>
    <source>
        <strain evidence="4 5">DSM 23240</strain>
    </source>
</reference>
<dbReference type="PANTHER" id="PTHR30203:SF33">
    <property type="entry name" value="BLR4455 PROTEIN"/>
    <property type="match status" value="1"/>
</dbReference>
<protein>
    <submittedName>
        <fullName evidence="4">NodT family efflux transporter outer membrane factor (OMF) lipoprotein</fullName>
    </submittedName>
</protein>
<dbReference type="AlphaFoldDB" id="A0A840RQL3"/>
<keyword evidence="2 4" id="KW-0449">Lipoprotein</keyword>
<comment type="caution">
    <text evidence="4">The sequence shown here is derived from an EMBL/GenBank/DDBJ whole genome shotgun (WGS) entry which is preliminary data.</text>
</comment>
<keyword evidence="2" id="KW-0472">Membrane</keyword>
<gene>
    <name evidence="4" type="ORF">HNR39_001105</name>
</gene>
<dbReference type="RefSeq" id="WP_168055219.1">
    <property type="nucleotide sequence ID" value="NZ_JAAOZT010000006.1"/>
</dbReference>
<evidence type="ECO:0000313" key="4">
    <source>
        <dbReference type="EMBL" id="MBB5199278.1"/>
    </source>
</evidence>
<dbReference type="Gene3D" id="2.20.200.10">
    <property type="entry name" value="Outer membrane efflux proteins (OEP)"/>
    <property type="match status" value="1"/>
</dbReference>
<feature type="chain" id="PRO_5033112061" evidence="2">
    <location>
        <begin position="21"/>
        <end position="502"/>
    </location>
</feature>
<proteinExistence type="inferred from homology"/>
<dbReference type="Pfam" id="PF02321">
    <property type="entry name" value="OEP"/>
    <property type="match status" value="2"/>
</dbReference>
<feature type="region of interest" description="Disordered" evidence="3">
    <location>
        <begin position="31"/>
        <end position="56"/>
    </location>
</feature>
<keyword evidence="2" id="KW-1134">Transmembrane beta strand</keyword>
<dbReference type="GO" id="GO:0015562">
    <property type="term" value="F:efflux transmembrane transporter activity"/>
    <property type="evidence" value="ECO:0007669"/>
    <property type="project" value="InterPro"/>
</dbReference>
<dbReference type="Proteomes" id="UP000571084">
    <property type="component" value="Unassembled WGS sequence"/>
</dbReference>
<keyword evidence="2" id="KW-0564">Palmitate</keyword>
<evidence type="ECO:0000313" key="5">
    <source>
        <dbReference type="Proteomes" id="UP000571084"/>
    </source>
</evidence>
<evidence type="ECO:0000256" key="3">
    <source>
        <dbReference type="SAM" id="MobiDB-lite"/>
    </source>
</evidence>
<sequence>MKKITLQSIASSSILAVALALTGCTVGPDFKQPDPPAVQGYTREPLRSDTVSADTTGGTEQQFVAGMDIPAQWWTLFQSAQLNAVIAQAIKASPDLQSAQAALRAAEEQVAVQRGSYFPAVDSSFSPARQKVPTTPIQSETPVFNLYTTQVNVSYSADVFGGNRRQAENLIAQARQQRFQLEAAYLTLTANVVAAAVQEASLRVQISATEEAIRSQTTLRGLLQRQYALGDISQADVAAQAAAMAQTQATLPPLQNALSIQRNRLTALTGRLPSQELEEKFVLSQLQLPQQLPVSLPSNLVRQRPDVRTAEEQLHAASAAVGVATANMLPQITLTANIGSSATQLGNLFAGGTGFWALAGSVTQPLFAGGALLHKKRAAEAVMEQASAQYRSTVILAFQNVADSLRALQYDAQTLKAQLAAERAASKSLEISRKSVQLGASSPQTLLTAQLTYQLAVINLAQAQAARFADTAALFQALGGGWWNRTDDNVVDGKLPSSKPLP</sequence>
<evidence type="ECO:0000256" key="2">
    <source>
        <dbReference type="RuleBase" id="RU362097"/>
    </source>
</evidence>
<keyword evidence="2" id="KW-0732">Signal</keyword>
<dbReference type="PANTHER" id="PTHR30203">
    <property type="entry name" value="OUTER MEMBRANE CATION EFFLUX PROTEIN"/>
    <property type="match status" value="1"/>
</dbReference>
<name>A0A840RQL3_9BURK</name>
<keyword evidence="5" id="KW-1185">Reference proteome</keyword>
<dbReference type="InterPro" id="IPR010131">
    <property type="entry name" value="MdtP/NodT-like"/>
</dbReference>
<organism evidence="4 5">
    <name type="scientific">Glaciimonas immobilis</name>
    <dbReference type="NCBI Taxonomy" id="728004"/>
    <lineage>
        <taxon>Bacteria</taxon>
        <taxon>Pseudomonadati</taxon>
        <taxon>Pseudomonadota</taxon>
        <taxon>Betaproteobacteria</taxon>
        <taxon>Burkholderiales</taxon>
        <taxon>Oxalobacteraceae</taxon>
        <taxon>Glaciimonas</taxon>
    </lineage>
</organism>
<feature type="signal peptide" evidence="2">
    <location>
        <begin position="1"/>
        <end position="20"/>
    </location>
</feature>
<comment type="subcellular location">
    <subcellularLocation>
        <location evidence="2">Cell membrane</location>
        <topology evidence="2">Lipid-anchor</topology>
    </subcellularLocation>
</comment>
<comment type="similarity">
    <text evidence="1 2">Belongs to the outer membrane factor (OMF) (TC 1.B.17) family.</text>
</comment>
<dbReference type="Gene3D" id="1.20.1600.10">
    <property type="entry name" value="Outer membrane efflux proteins (OEP)"/>
    <property type="match status" value="1"/>
</dbReference>
<dbReference type="SUPFAM" id="SSF56954">
    <property type="entry name" value="Outer membrane efflux proteins (OEP)"/>
    <property type="match status" value="1"/>
</dbReference>
<evidence type="ECO:0000256" key="1">
    <source>
        <dbReference type="ARBA" id="ARBA00007613"/>
    </source>
</evidence>